<dbReference type="Proteomes" id="UP000657918">
    <property type="component" value="Unassembled WGS sequence"/>
</dbReference>
<organism evidence="1 2">
    <name type="scientific">Salix dunnii</name>
    <dbReference type="NCBI Taxonomy" id="1413687"/>
    <lineage>
        <taxon>Eukaryota</taxon>
        <taxon>Viridiplantae</taxon>
        <taxon>Streptophyta</taxon>
        <taxon>Embryophyta</taxon>
        <taxon>Tracheophyta</taxon>
        <taxon>Spermatophyta</taxon>
        <taxon>Magnoliopsida</taxon>
        <taxon>eudicotyledons</taxon>
        <taxon>Gunneridae</taxon>
        <taxon>Pentapetalae</taxon>
        <taxon>rosids</taxon>
        <taxon>fabids</taxon>
        <taxon>Malpighiales</taxon>
        <taxon>Salicaceae</taxon>
        <taxon>Saliceae</taxon>
        <taxon>Salix</taxon>
    </lineage>
</organism>
<dbReference type="AlphaFoldDB" id="A0A835MMJ6"/>
<gene>
    <name evidence="1" type="ORF">SADUNF_Sadunf12G0014500</name>
</gene>
<name>A0A835MMJ6_9ROSI</name>
<proteinExistence type="predicted"/>
<sequence length="102" mass="11426">MLSLLSKVINNGGKLALWRMGDEKWSTVDDILEVYVYDRVPYSDGIFFAIVVNGLTISTDPAKASFEIMEVAPAKPRSGFGHDEYDEECDWVEMDGLKGVVY</sequence>
<protein>
    <submittedName>
        <fullName evidence="1">Uncharacterized protein</fullName>
    </submittedName>
</protein>
<accession>A0A835MMJ6</accession>
<reference evidence="1 2" key="1">
    <citation type="submission" date="2020-10" db="EMBL/GenBank/DDBJ databases">
        <title>Plant Genome Project.</title>
        <authorList>
            <person name="Zhang R.-G."/>
        </authorList>
    </citation>
    <scope>NUCLEOTIDE SEQUENCE [LARGE SCALE GENOMIC DNA]</scope>
    <source>
        <strain evidence="1">FAFU-HL-1</strain>
        <tissue evidence="1">Leaf</tissue>
    </source>
</reference>
<keyword evidence="2" id="KW-1185">Reference proteome</keyword>
<dbReference type="OrthoDB" id="638130at2759"/>
<comment type="caution">
    <text evidence="1">The sequence shown here is derived from an EMBL/GenBank/DDBJ whole genome shotgun (WGS) entry which is preliminary data.</text>
</comment>
<evidence type="ECO:0000313" key="1">
    <source>
        <dbReference type="EMBL" id="KAF9671120.1"/>
    </source>
</evidence>
<dbReference type="EMBL" id="JADGMS010000012">
    <property type="protein sequence ID" value="KAF9671120.1"/>
    <property type="molecule type" value="Genomic_DNA"/>
</dbReference>
<evidence type="ECO:0000313" key="2">
    <source>
        <dbReference type="Proteomes" id="UP000657918"/>
    </source>
</evidence>